<dbReference type="OrthoDB" id="6534631at2"/>
<evidence type="ECO:0000313" key="2">
    <source>
        <dbReference type="Proteomes" id="UP000254848"/>
    </source>
</evidence>
<dbReference type="Pfam" id="PF05708">
    <property type="entry name" value="Peptidase_C92"/>
    <property type="match status" value="1"/>
</dbReference>
<dbReference type="PROSITE" id="PS51257">
    <property type="entry name" value="PROKAR_LIPOPROTEIN"/>
    <property type="match status" value="1"/>
</dbReference>
<dbReference type="Gene3D" id="3.90.1720.10">
    <property type="entry name" value="endopeptidase domain like (from Nostoc punctiforme)"/>
    <property type="match status" value="1"/>
</dbReference>
<dbReference type="RefSeq" id="WP_115459417.1">
    <property type="nucleotide sequence ID" value="NZ_QRAP01000007.1"/>
</dbReference>
<dbReference type="SUPFAM" id="SSF54001">
    <property type="entry name" value="Cysteine proteinases"/>
    <property type="match status" value="1"/>
</dbReference>
<reference evidence="1 2" key="1">
    <citation type="submission" date="2018-07" db="EMBL/GenBank/DDBJ databases">
        <title>Genomic Encyclopedia of Type Strains, Phase IV (KMG-IV): sequencing the most valuable type-strain genomes for metagenomic binning, comparative biology and taxonomic classification.</title>
        <authorList>
            <person name="Goeker M."/>
        </authorList>
    </citation>
    <scope>NUCLEOTIDE SEQUENCE [LARGE SCALE GENOMIC DNA]</scope>
    <source>
        <strain evidence="1 2">DSM 103736</strain>
    </source>
</reference>
<name>A0A370QME4_9GAMM</name>
<gene>
    <name evidence="1" type="ORF">C8D90_107199</name>
</gene>
<evidence type="ECO:0000313" key="1">
    <source>
        <dbReference type="EMBL" id="RDK89547.1"/>
    </source>
</evidence>
<dbReference type="NCBIfam" id="NF008552">
    <property type="entry name" value="PRK11479.1"/>
    <property type="match status" value="1"/>
</dbReference>
<accession>A0A370QME4</accession>
<proteinExistence type="predicted"/>
<organism evidence="1 2">
    <name type="scientific">Enterobacillus tribolii</name>
    <dbReference type="NCBI Taxonomy" id="1487935"/>
    <lineage>
        <taxon>Bacteria</taxon>
        <taxon>Pseudomonadati</taxon>
        <taxon>Pseudomonadota</taxon>
        <taxon>Gammaproteobacteria</taxon>
        <taxon>Enterobacterales</taxon>
        <taxon>Hafniaceae</taxon>
        <taxon>Enterobacillus</taxon>
    </lineage>
</organism>
<protein>
    <submittedName>
        <fullName evidence="1">Permuted papain-like amidase YaeF/Yiix C92 family enzyme</fullName>
    </submittedName>
</protein>
<sequence length="261" mass="28731">MRAGILAISFLLVGCSTQISTNKERTVPISLQLQHSSTALAESRQLLPVSELRPGDILLSSSRGINSLGIRLFSVAGVSHASVYLGDEQVAEAVGSGVRIIPLAQAVKESNNMLALRYPDLTEQQAAQIRDFSLQQQGRKYNYKGIVMIAPWMLTKRVCEIPLLGAKQRNFCLSTLAKIQLGDEQEQEQVQSFFCSQFVTEAYAQAGYPIVQGNSAWITPADLLHMREGDVSSFSPQERLSYVGHLKNWNLANNVLPGREP</sequence>
<dbReference type="InterPro" id="IPR038765">
    <property type="entry name" value="Papain-like_cys_pep_sf"/>
</dbReference>
<dbReference type="EMBL" id="QRAP01000007">
    <property type="protein sequence ID" value="RDK89547.1"/>
    <property type="molecule type" value="Genomic_DNA"/>
</dbReference>
<keyword evidence="2" id="KW-1185">Reference proteome</keyword>
<dbReference type="InterPro" id="IPR024453">
    <property type="entry name" value="Peptidase_C92"/>
</dbReference>
<comment type="caution">
    <text evidence="1">The sequence shown here is derived from an EMBL/GenBank/DDBJ whole genome shotgun (WGS) entry which is preliminary data.</text>
</comment>
<dbReference type="Proteomes" id="UP000254848">
    <property type="component" value="Unassembled WGS sequence"/>
</dbReference>
<dbReference type="AlphaFoldDB" id="A0A370QME4"/>